<dbReference type="AlphaFoldDB" id="A0A9X2GEV7"/>
<protein>
    <submittedName>
        <fullName evidence="1">Uncharacterized protein</fullName>
    </submittedName>
</protein>
<sequence>MSLSDSGFMLLPRSLGSQLPGGIAFLPVLDELPPIELRLSWERAAPPPVTALVRTARRLARREGWLAA</sequence>
<dbReference type="EMBL" id="JAMZEB010000002">
    <property type="protein sequence ID" value="MCP2356405.1"/>
    <property type="molecule type" value="Genomic_DNA"/>
</dbReference>
<proteinExistence type="predicted"/>
<dbReference type="Proteomes" id="UP001139648">
    <property type="component" value="Unassembled WGS sequence"/>
</dbReference>
<evidence type="ECO:0000313" key="2">
    <source>
        <dbReference type="Proteomes" id="UP001139648"/>
    </source>
</evidence>
<name>A0A9X2GEV7_9ACTN</name>
<organism evidence="1 2">
    <name type="scientific">Nonomuraea thailandensis</name>
    <dbReference type="NCBI Taxonomy" id="1188745"/>
    <lineage>
        <taxon>Bacteria</taxon>
        <taxon>Bacillati</taxon>
        <taxon>Actinomycetota</taxon>
        <taxon>Actinomycetes</taxon>
        <taxon>Streptosporangiales</taxon>
        <taxon>Streptosporangiaceae</taxon>
        <taxon>Nonomuraea</taxon>
    </lineage>
</organism>
<accession>A0A9X2GEV7</accession>
<gene>
    <name evidence="1" type="ORF">HD597_003425</name>
</gene>
<evidence type="ECO:0000313" key="1">
    <source>
        <dbReference type="EMBL" id="MCP2356405.1"/>
    </source>
</evidence>
<dbReference type="RefSeq" id="WP_253743261.1">
    <property type="nucleotide sequence ID" value="NZ_BAABKA010000057.1"/>
</dbReference>
<reference evidence="1" key="1">
    <citation type="submission" date="2022-06" db="EMBL/GenBank/DDBJ databases">
        <title>Sequencing the genomes of 1000 actinobacteria strains.</title>
        <authorList>
            <person name="Klenk H.-P."/>
        </authorList>
    </citation>
    <scope>NUCLEOTIDE SEQUENCE</scope>
    <source>
        <strain evidence="1">DSM 46694</strain>
    </source>
</reference>
<comment type="caution">
    <text evidence="1">The sequence shown here is derived from an EMBL/GenBank/DDBJ whole genome shotgun (WGS) entry which is preliminary data.</text>
</comment>
<keyword evidence="2" id="KW-1185">Reference proteome</keyword>